<dbReference type="Pfam" id="PF00856">
    <property type="entry name" value="SET"/>
    <property type="match status" value="1"/>
</dbReference>
<dbReference type="Proteomes" id="UP000683417">
    <property type="component" value="Unassembled WGS sequence"/>
</dbReference>
<dbReference type="AlphaFoldDB" id="A0A9W4D317"/>
<evidence type="ECO:0000256" key="2">
    <source>
        <dbReference type="ARBA" id="ARBA00022771"/>
    </source>
</evidence>
<dbReference type="InterPro" id="IPR001214">
    <property type="entry name" value="SET_dom"/>
</dbReference>
<sequence length="582" mass="64936">MIETLFAPVIAAMPPILNASSNYVQSANEQVTDTTNLLQARQEITENLQVNPYDLILYLQRASIHTVLGYPDLAAGDSYRALILCDEISNASFEYHDQAWNTLSDHCTDGIPGFLQGQNIKLPSDIASRFTSLSVEDNYMTQKLLETLHIASVQCYRSLSASLRLCHCLKSAFENCARGQALAPDDEELLKTKKLIERDAMAAAPDNKFDIKSLPDEGLVRRELYPWNNYEPDRFSPSSLASLNHQLAVIAPKCEVRVTELPNLAPHAIDATRSHPHPSNSQLGLFAKEDILPGEMVLTELSVLTANNCFKEPLCDACSAKLPPLSAVNDIVDCSECEDISFCNQICLTRALEEYHPAVCGKDVDTIAKDPNPIEKPFALYFLLLCRSIAMASTQGLHPLNLKEVKYIWGDFSRPETSPLIPLISSYEAPCTLPFSFKYSIVEPLHFLEKLDIDIFADVANYDQWVLNTLYSKFRGTASACVNPRTGHPEVAAVHPLWCLANHDCDPNVEWQWQGHMNMRCRKARIGGCIGGISADMEILNHYCDIELGVRQRREWAHGSLGGWCQCKRCRDESVGTEPCVE</sequence>
<accession>A0A9W4D317</accession>
<dbReference type="EMBL" id="CAJHIT010000007">
    <property type="protein sequence ID" value="CAD6503179.1"/>
    <property type="molecule type" value="Genomic_DNA"/>
</dbReference>
<evidence type="ECO:0000256" key="3">
    <source>
        <dbReference type="ARBA" id="ARBA00022833"/>
    </source>
</evidence>
<dbReference type="InterPro" id="IPR002893">
    <property type="entry name" value="Znf_MYND"/>
</dbReference>
<feature type="domain" description="SET" evidence="4">
    <location>
        <begin position="252"/>
        <end position="544"/>
    </location>
</feature>
<keyword evidence="2" id="KW-0863">Zinc-finger</keyword>
<name>A0A9W4D317_BLUGR</name>
<protein>
    <submittedName>
        <fullName evidence="5">BgTH12-02847</fullName>
    </submittedName>
</protein>
<evidence type="ECO:0000256" key="1">
    <source>
        <dbReference type="ARBA" id="ARBA00022723"/>
    </source>
</evidence>
<dbReference type="PROSITE" id="PS01360">
    <property type="entry name" value="ZF_MYND_1"/>
    <property type="match status" value="1"/>
</dbReference>
<keyword evidence="3" id="KW-0862">Zinc</keyword>
<evidence type="ECO:0000313" key="5">
    <source>
        <dbReference type="EMBL" id="CAD6503179.1"/>
    </source>
</evidence>
<dbReference type="GO" id="GO:0008270">
    <property type="term" value="F:zinc ion binding"/>
    <property type="evidence" value="ECO:0007669"/>
    <property type="project" value="UniProtKB-KW"/>
</dbReference>
<organism evidence="5 6">
    <name type="scientific">Blumeria graminis f. sp. triticale</name>
    <dbReference type="NCBI Taxonomy" id="1689686"/>
    <lineage>
        <taxon>Eukaryota</taxon>
        <taxon>Fungi</taxon>
        <taxon>Dikarya</taxon>
        <taxon>Ascomycota</taxon>
        <taxon>Pezizomycotina</taxon>
        <taxon>Leotiomycetes</taxon>
        <taxon>Erysiphales</taxon>
        <taxon>Erysiphaceae</taxon>
        <taxon>Blumeria</taxon>
    </lineage>
</organism>
<comment type="caution">
    <text evidence="5">The sequence shown here is derived from an EMBL/GenBank/DDBJ whole genome shotgun (WGS) entry which is preliminary data.</text>
</comment>
<dbReference type="PANTHER" id="PTHR12197:SF273">
    <property type="entry name" value="MYND-TYPE ZINC FINGER PROTEIN SAMB"/>
    <property type="match status" value="1"/>
</dbReference>
<keyword evidence="1" id="KW-0479">Metal-binding</keyword>
<proteinExistence type="predicted"/>
<dbReference type="GO" id="GO:0005634">
    <property type="term" value="C:nucleus"/>
    <property type="evidence" value="ECO:0007669"/>
    <property type="project" value="TreeGrafter"/>
</dbReference>
<dbReference type="PANTHER" id="PTHR12197">
    <property type="entry name" value="HISTONE-LYSINE N-METHYLTRANSFERASE SMYD"/>
    <property type="match status" value="1"/>
</dbReference>
<dbReference type="InterPro" id="IPR050869">
    <property type="entry name" value="H3K4_H4K5_MeTrfase"/>
</dbReference>
<dbReference type="PROSITE" id="PS50280">
    <property type="entry name" value="SET"/>
    <property type="match status" value="1"/>
</dbReference>
<evidence type="ECO:0000259" key="4">
    <source>
        <dbReference type="PROSITE" id="PS50280"/>
    </source>
</evidence>
<reference evidence="5" key="1">
    <citation type="submission" date="2020-10" db="EMBL/GenBank/DDBJ databases">
        <authorList>
            <person name="Muller C M."/>
        </authorList>
    </citation>
    <scope>NUCLEOTIDE SEQUENCE</scope>
    <source>
        <strain evidence="5">THUN-12</strain>
    </source>
</reference>
<evidence type="ECO:0000313" key="6">
    <source>
        <dbReference type="Proteomes" id="UP000683417"/>
    </source>
</evidence>
<gene>
    <name evidence="5" type="ORF">BGTH12_LOCUS4537</name>
</gene>